<evidence type="ECO:0000313" key="2">
    <source>
        <dbReference type="EMBL" id="SFT04515.1"/>
    </source>
</evidence>
<sequence>MSERVGSPVDTQQSQSPSHSQLDSSGRKISLTEGDPKSCELERQDIEYLRSEWDEINVSSNDTTARITVQNYVGIIGLPSGTTLSIQSKIDCELLYLLAYTGEIDEELIYDTEDAGFETGSDLERVLAQLFVSELQRIVKRGLQQEYHTVESDEKHLRGQLQVHTQLQRQGPQPTRFECRYSELTYDTPLNQVVLAATAKMCRWLEPSPLQSELLHYRELLRQQVSEVPVSQTLLDSIELSHLQSHYKRILPLAELILSEEVVRGLERPDKPFPSLVFDMPTVFESVLVTATQEVLADSGVKVTENDLGELARTTDDSEKRKLEPDLVFRDQDDPDIVLAVGDAKWKTSSSVSRDDLYQIATYQAHHETPGILLYPDEGPAERTYEYTQGQASYGPLLIGRADVTNGRESEMESEASSYEEYIATIETSLESLMDNLLF</sequence>
<gene>
    <name evidence="2" type="ORF">SAMN04488556_4064</name>
</gene>
<name>A0A1I6UST7_9EURY</name>
<feature type="region of interest" description="Disordered" evidence="1">
    <location>
        <begin position="1"/>
        <end position="37"/>
    </location>
</feature>
<feature type="compositionally biased region" description="Low complexity" evidence="1">
    <location>
        <begin position="12"/>
        <end position="24"/>
    </location>
</feature>
<proteinExistence type="predicted"/>
<reference evidence="3" key="1">
    <citation type="submission" date="2016-10" db="EMBL/GenBank/DDBJ databases">
        <authorList>
            <person name="Varghese N."/>
            <person name="Submissions S."/>
        </authorList>
    </citation>
    <scope>NUCLEOTIDE SEQUENCE [LARGE SCALE GENOMIC DNA]</scope>
    <source>
        <strain evidence="3">DSM 22427</strain>
    </source>
</reference>
<dbReference type="OrthoDB" id="206313at2157"/>
<dbReference type="Pfam" id="PF10117">
    <property type="entry name" value="McrBC"/>
    <property type="match status" value="1"/>
</dbReference>
<dbReference type="AlphaFoldDB" id="A0A1I6UST7"/>
<accession>A0A1I6UST7</accession>
<dbReference type="Proteomes" id="UP000199199">
    <property type="component" value="Unassembled WGS sequence"/>
</dbReference>
<dbReference type="InterPro" id="IPR019292">
    <property type="entry name" value="McrC"/>
</dbReference>
<evidence type="ECO:0000313" key="3">
    <source>
        <dbReference type="Proteomes" id="UP000199199"/>
    </source>
</evidence>
<dbReference type="RefSeq" id="WP_092907445.1">
    <property type="nucleotide sequence ID" value="NZ_FOZS01000006.1"/>
</dbReference>
<keyword evidence="3" id="KW-1185">Reference proteome</keyword>
<dbReference type="PANTHER" id="PTHR38733">
    <property type="entry name" value="PROTEIN MCRC"/>
    <property type="match status" value="1"/>
</dbReference>
<dbReference type="EMBL" id="FOZS01000006">
    <property type="protein sequence ID" value="SFT04515.1"/>
    <property type="molecule type" value="Genomic_DNA"/>
</dbReference>
<evidence type="ECO:0000256" key="1">
    <source>
        <dbReference type="SAM" id="MobiDB-lite"/>
    </source>
</evidence>
<dbReference type="PANTHER" id="PTHR38733:SF1">
    <property type="entry name" value="TYPE IV METHYL-DIRECTED RESTRICTION ENZYME ECOKMCRBC"/>
    <property type="match status" value="1"/>
</dbReference>
<organism evidence="2 3">
    <name type="scientific">Halostagnicola kamekurae</name>
    <dbReference type="NCBI Taxonomy" id="619731"/>
    <lineage>
        <taxon>Archaea</taxon>
        <taxon>Methanobacteriati</taxon>
        <taxon>Methanobacteriota</taxon>
        <taxon>Stenosarchaea group</taxon>
        <taxon>Halobacteria</taxon>
        <taxon>Halobacteriales</taxon>
        <taxon>Natrialbaceae</taxon>
        <taxon>Halostagnicola</taxon>
    </lineage>
</organism>
<protein>
    <submittedName>
        <fullName evidence="2">McrBC 5-methylcytosine restriction system component</fullName>
    </submittedName>
</protein>